<keyword evidence="1" id="KW-0472">Membrane</keyword>
<evidence type="ECO:0000313" key="3">
    <source>
        <dbReference type="Proteomes" id="UP000631421"/>
    </source>
</evidence>
<comment type="caution">
    <text evidence="2">The sequence shown here is derived from an EMBL/GenBank/DDBJ whole genome shotgun (WGS) entry which is preliminary data.</text>
</comment>
<proteinExistence type="predicted"/>
<organism evidence="2 3">
    <name type="scientific">Pseudanabaena cinerea FACHB-1277</name>
    <dbReference type="NCBI Taxonomy" id="2949581"/>
    <lineage>
        <taxon>Bacteria</taxon>
        <taxon>Bacillati</taxon>
        <taxon>Cyanobacteriota</taxon>
        <taxon>Cyanophyceae</taxon>
        <taxon>Pseudanabaenales</taxon>
        <taxon>Pseudanabaenaceae</taxon>
        <taxon>Pseudanabaena</taxon>
        <taxon>Pseudanabaena cinerea</taxon>
    </lineage>
</organism>
<dbReference type="AlphaFoldDB" id="A0A926Z6J7"/>
<accession>A0A926Z6J7</accession>
<feature type="transmembrane region" description="Helical" evidence="1">
    <location>
        <begin position="45"/>
        <end position="65"/>
    </location>
</feature>
<feature type="transmembrane region" description="Helical" evidence="1">
    <location>
        <begin position="163"/>
        <end position="190"/>
    </location>
</feature>
<keyword evidence="1" id="KW-0812">Transmembrane</keyword>
<dbReference type="EMBL" id="JACJPY010000003">
    <property type="protein sequence ID" value="MBD2148819.1"/>
    <property type="molecule type" value="Genomic_DNA"/>
</dbReference>
<reference evidence="2" key="2">
    <citation type="submission" date="2020-08" db="EMBL/GenBank/DDBJ databases">
        <authorList>
            <person name="Chen M."/>
            <person name="Teng W."/>
            <person name="Zhao L."/>
            <person name="Hu C."/>
            <person name="Zhou Y."/>
            <person name="Han B."/>
            <person name="Song L."/>
            <person name="Shu W."/>
        </authorList>
    </citation>
    <scope>NUCLEOTIDE SEQUENCE</scope>
    <source>
        <strain evidence="2">FACHB-1277</strain>
    </source>
</reference>
<gene>
    <name evidence="2" type="ORF">H6F44_01560</name>
</gene>
<evidence type="ECO:0000256" key="1">
    <source>
        <dbReference type="SAM" id="Phobius"/>
    </source>
</evidence>
<keyword evidence="1" id="KW-1133">Transmembrane helix</keyword>
<evidence type="ECO:0000313" key="2">
    <source>
        <dbReference type="EMBL" id="MBD2148819.1"/>
    </source>
</evidence>
<feature type="transmembrane region" description="Helical" evidence="1">
    <location>
        <begin position="12"/>
        <end position="33"/>
    </location>
</feature>
<dbReference type="Proteomes" id="UP000631421">
    <property type="component" value="Unassembled WGS sequence"/>
</dbReference>
<feature type="transmembrane region" description="Helical" evidence="1">
    <location>
        <begin position="137"/>
        <end position="157"/>
    </location>
</feature>
<sequence length="198" mass="22204">MAIYWIVYWAVHWRFLIFWSIANSIGYAGGGIVSAFATDYVSGNGGIFLSFAVMSVAIALAQWLVIRKQIAGRLWFWTTWFGGTVGGFISSWASFELAFTYGDAVDLLVVYACLRGFTMGLAQWLALRKLYQRKSQWWIVITTASWYLSIISGSMLMEKLPYFRYFTTLAIGAIYGIVTGLALCSFYFVANGAAASRR</sequence>
<name>A0A926Z6J7_9CYAN</name>
<protein>
    <submittedName>
        <fullName evidence="2">Uncharacterized protein</fullName>
    </submittedName>
</protein>
<feature type="transmembrane region" description="Helical" evidence="1">
    <location>
        <begin position="74"/>
        <end position="95"/>
    </location>
</feature>
<dbReference type="RefSeq" id="WP_190349161.1">
    <property type="nucleotide sequence ID" value="NZ_JACJPY010000003.1"/>
</dbReference>
<feature type="transmembrane region" description="Helical" evidence="1">
    <location>
        <begin position="107"/>
        <end position="125"/>
    </location>
</feature>
<keyword evidence="3" id="KW-1185">Reference proteome</keyword>
<reference evidence="2" key="1">
    <citation type="journal article" date="2015" name="ISME J.">
        <title>Draft Genome Sequence of Streptomyces incarnatus NRRL8089, which Produces the Nucleoside Antibiotic Sinefungin.</title>
        <authorList>
            <person name="Oshima K."/>
            <person name="Hattori M."/>
            <person name="Shimizu H."/>
            <person name="Fukuda K."/>
            <person name="Nemoto M."/>
            <person name="Inagaki K."/>
            <person name="Tamura T."/>
        </authorList>
    </citation>
    <scope>NUCLEOTIDE SEQUENCE</scope>
    <source>
        <strain evidence="2">FACHB-1277</strain>
    </source>
</reference>